<accession>A0ABW5VL94</accession>
<dbReference type="SUPFAM" id="SSF103088">
    <property type="entry name" value="OmpA-like"/>
    <property type="match status" value="1"/>
</dbReference>
<name>A0ABW5VL94_9FLAO</name>
<dbReference type="InterPro" id="IPR036737">
    <property type="entry name" value="OmpA-like_sf"/>
</dbReference>
<dbReference type="InterPro" id="IPR006665">
    <property type="entry name" value="OmpA-like"/>
</dbReference>
<evidence type="ECO:0000256" key="3">
    <source>
        <dbReference type="ARBA" id="ARBA00023237"/>
    </source>
</evidence>
<feature type="region of interest" description="Disordered" evidence="5">
    <location>
        <begin position="45"/>
        <end position="103"/>
    </location>
</feature>
<feature type="domain" description="OmpA-like" evidence="7">
    <location>
        <begin position="329"/>
        <end position="444"/>
    </location>
</feature>
<dbReference type="PANTHER" id="PTHR30329:SF21">
    <property type="entry name" value="LIPOPROTEIN YIAD-RELATED"/>
    <property type="match status" value="1"/>
</dbReference>
<dbReference type="CDD" id="cd07185">
    <property type="entry name" value="OmpA_C-like"/>
    <property type="match status" value="1"/>
</dbReference>
<dbReference type="Gene3D" id="3.30.1330.60">
    <property type="entry name" value="OmpA-like domain"/>
    <property type="match status" value="1"/>
</dbReference>
<keyword evidence="3" id="KW-0998">Cell outer membrane</keyword>
<evidence type="ECO:0000256" key="6">
    <source>
        <dbReference type="SAM" id="SignalP"/>
    </source>
</evidence>
<comment type="subcellular location">
    <subcellularLocation>
        <location evidence="1">Cell outer membrane</location>
    </subcellularLocation>
</comment>
<dbReference type="RefSeq" id="WP_251806447.1">
    <property type="nucleotide sequence ID" value="NZ_CP166679.1"/>
</dbReference>
<evidence type="ECO:0000256" key="1">
    <source>
        <dbReference type="ARBA" id="ARBA00004442"/>
    </source>
</evidence>
<dbReference type="InterPro" id="IPR050330">
    <property type="entry name" value="Bact_OuterMem_StrucFunc"/>
</dbReference>
<feature type="compositionally biased region" description="Basic and acidic residues" evidence="5">
    <location>
        <begin position="45"/>
        <end position="58"/>
    </location>
</feature>
<reference evidence="9" key="1">
    <citation type="journal article" date="2019" name="Int. J. Syst. Evol. Microbiol.">
        <title>The Global Catalogue of Microorganisms (GCM) 10K type strain sequencing project: providing services to taxonomists for standard genome sequencing and annotation.</title>
        <authorList>
            <consortium name="The Broad Institute Genomics Platform"/>
            <consortium name="The Broad Institute Genome Sequencing Center for Infectious Disease"/>
            <person name="Wu L."/>
            <person name="Ma J."/>
        </authorList>
    </citation>
    <scope>NUCLEOTIDE SEQUENCE [LARGE SCALE GENOMIC DNA]</scope>
    <source>
        <strain evidence="9">KCTC 52924</strain>
    </source>
</reference>
<protein>
    <submittedName>
        <fullName evidence="8">OmpA family protein</fullName>
    </submittedName>
</protein>
<evidence type="ECO:0000256" key="5">
    <source>
        <dbReference type="SAM" id="MobiDB-lite"/>
    </source>
</evidence>
<keyword evidence="9" id="KW-1185">Reference proteome</keyword>
<dbReference type="EMBL" id="JBHUOK010000032">
    <property type="protein sequence ID" value="MFD2791245.1"/>
    <property type="molecule type" value="Genomic_DNA"/>
</dbReference>
<dbReference type="PANTHER" id="PTHR30329">
    <property type="entry name" value="STATOR ELEMENT OF FLAGELLAR MOTOR COMPLEX"/>
    <property type="match status" value="1"/>
</dbReference>
<dbReference type="InterPro" id="IPR006664">
    <property type="entry name" value="OMP_bac"/>
</dbReference>
<feature type="chain" id="PRO_5047030952" evidence="6">
    <location>
        <begin position="25"/>
        <end position="444"/>
    </location>
</feature>
<evidence type="ECO:0000256" key="2">
    <source>
        <dbReference type="ARBA" id="ARBA00023136"/>
    </source>
</evidence>
<feature type="signal peptide" evidence="6">
    <location>
        <begin position="1"/>
        <end position="24"/>
    </location>
</feature>
<evidence type="ECO:0000313" key="9">
    <source>
        <dbReference type="Proteomes" id="UP001597532"/>
    </source>
</evidence>
<dbReference type="PROSITE" id="PS51123">
    <property type="entry name" value="OMPA_2"/>
    <property type="match status" value="1"/>
</dbReference>
<proteinExistence type="predicted"/>
<keyword evidence="2 4" id="KW-0472">Membrane</keyword>
<comment type="caution">
    <text evidence="8">The sequence shown here is derived from an EMBL/GenBank/DDBJ whole genome shotgun (WGS) entry which is preliminary data.</text>
</comment>
<keyword evidence="6" id="KW-0732">Signal</keyword>
<dbReference type="PRINTS" id="PR01021">
    <property type="entry name" value="OMPADOMAIN"/>
</dbReference>
<dbReference type="Pfam" id="PF00691">
    <property type="entry name" value="OmpA"/>
    <property type="match status" value="1"/>
</dbReference>
<evidence type="ECO:0000259" key="7">
    <source>
        <dbReference type="PROSITE" id="PS51123"/>
    </source>
</evidence>
<feature type="compositionally biased region" description="Low complexity" evidence="5">
    <location>
        <begin position="65"/>
        <end position="80"/>
    </location>
</feature>
<sequence length="444" mass="49170">MRLRKILPKVILCGLLMFSFSNSANGQFLKKLGKIAEKAAERTVERRVDKEVSKKTDDALDDVLEPGSNAPNPESNPAPNHEGSNTNSTNTSGEANTPANSVESGPKTLKFYTNYDFVAGNKVLMYDDFSVDNIGDFPAKWNTNGSGEVVTFDNSPDKWVKLSNKTSYIPDLPEILPSDFTVEFDMITTGLDKEINSYARLTLILDDNNTFRHGYNYAEMGIPLAQYMDAGIYLNNRINGQNTVRNNVKKDVRNDILQLAHVAIAVNGQRFRMWMNERKLVDLPRFIGVDLIKYLKFNLDHMPNESNGQFVFITNVKVAEGGEDLRSKLLKEGKFSTTGILFDSGSDKIKPESYGTLKEIAIALQQESGINVQIVGHTDADGSDATNVELSKKRAASVKKSLSSDFGIMESRLQTDGKGEAEPVGDNNTTAGKAQNRRVEFIKT</sequence>
<evidence type="ECO:0000313" key="8">
    <source>
        <dbReference type="EMBL" id="MFD2791245.1"/>
    </source>
</evidence>
<evidence type="ECO:0000256" key="4">
    <source>
        <dbReference type="PROSITE-ProRule" id="PRU00473"/>
    </source>
</evidence>
<dbReference type="Proteomes" id="UP001597532">
    <property type="component" value="Unassembled WGS sequence"/>
</dbReference>
<organism evidence="8 9">
    <name type="scientific">Arenibacter antarcticus</name>
    <dbReference type="NCBI Taxonomy" id="2040469"/>
    <lineage>
        <taxon>Bacteria</taxon>
        <taxon>Pseudomonadati</taxon>
        <taxon>Bacteroidota</taxon>
        <taxon>Flavobacteriia</taxon>
        <taxon>Flavobacteriales</taxon>
        <taxon>Flavobacteriaceae</taxon>
        <taxon>Arenibacter</taxon>
    </lineage>
</organism>
<feature type="compositionally biased region" description="Polar residues" evidence="5">
    <location>
        <begin position="82"/>
        <end position="103"/>
    </location>
</feature>
<gene>
    <name evidence="8" type="ORF">ACFS1K_15825</name>
</gene>
<feature type="region of interest" description="Disordered" evidence="5">
    <location>
        <begin position="413"/>
        <end position="436"/>
    </location>
</feature>